<evidence type="ECO:0000259" key="1">
    <source>
        <dbReference type="Pfam" id="PF19263"/>
    </source>
</evidence>
<reference evidence="2 3" key="1">
    <citation type="submission" date="2018-09" db="EMBL/GenBank/DDBJ databases">
        <title>Genomic investigation of the strawberry pathogen Phytophthora fragariae indicates pathogenicity is determined by transcriptional variation in three key races.</title>
        <authorList>
            <person name="Adams T.M."/>
            <person name="Armitage A.D."/>
            <person name="Sobczyk M.K."/>
            <person name="Bates H.J."/>
            <person name="Dunwell J.M."/>
            <person name="Nellist C.F."/>
            <person name="Harrison R.J."/>
        </authorList>
    </citation>
    <scope>NUCLEOTIDE SEQUENCE [LARGE SCALE GENOMIC DNA]</scope>
    <source>
        <strain evidence="2 3">SCRP249</strain>
    </source>
</reference>
<dbReference type="InterPro" id="IPR027417">
    <property type="entry name" value="P-loop_NTPase"/>
</dbReference>
<dbReference type="EMBL" id="QXFV01003478">
    <property type="protein sequence ID" value="KAE8976398.1"/>
    <property type="molecule type" value="Genomic_DNA"/>
</dbReference>
<proteinExistence type="predicted"/>
<dbReference type="Proteomes" id="UP000429607">
    <property type="component" value="Unassembled WGS sequence"/>
</dbReference>
<feature type="domain" description="NrS-1 polymerase-like helicase" evidence="1">
    <location>
        <begin position="456"/>
        <end position="565"/>
    </location>
</feature>
<organism evidence="2 3">
    <name type="scientific">Phytophthora rubi</name>
    <dbReference type="NCBI Taxonomy" id="129364"/>
    <lineage>
        <taxon>Eukaryota</taxon>
        <taxon>Sar</taxon>
        <taxon>Stramenopiles</taxon>
        <taxon>Oomycota</taxon>
        <taxon>Peronosporomycetes</taxon>
        <taxon>Peronosporales</taxon>
        <taxon>Peronosporaceae</taxon>
        <taxon>Phytophthora</taxon>
    </lineage>
</organism>
<comment type="caution">
    <text evidence="2">The sequence shown here is derived from an EMBL/GenBank/DDBJ whole genome shotgun (WGS) entry which is preliminary data.</text>
</comment>
<sequence>MRRFVENDGKLIRYQVFDCQTRPRGCADDALFLSYRRYYMLHDLMKNSVEMKLCQEEGDPEYPWNLTFCLYDRWYDAEEEDVEYDPVDMCFKTEEGRTKFEAYVKDSAVCSDVDVCLTAKHYDRRLFDLCCMLPQTWITNRDNAWQLAGFFHRRPHVNLDLMRLTYVCVLAERRDAYFDLGVALKAFNDRKNPKWHPKLTEGVIKQIVGGSNPDGYRKWADRCESHGGCVDDIADVKDLDNPKKLKAAMLEALLDELEKLPATLIREDNEHSVDSLAEARTWESLETLAYAIKSSYAHVSNRGTPYHLKKYVEIVRFGGRDSVRTVGFERASTRSKKTGESDTIYRVAFKDKEVVISLHDILKACKAGIMYYNADVLPYSPKVKPDMGKTFNLFSDYQHVYSPDHVIDTKLVNMWVDHIKNIICNGDPVASEYLFNWFAHILQLPYIKTQTIPLIKSRQGAGKNFIFNVFSRYVLTPNMASVINDMERATGRFNALNLGKTVILLDEAMDSGNRRMAQIMKNLSTEEKSLIERKGQKSFLASNFINYIVATNNDFSSVIEESDRRYVAMGASDKVCPMMPGAKEYWDRIHDPLLTKEAGLHIFYWLLQRDLSGFDRRQIPTTKYKRELKVKQSNHAVRYLLHRREWWLEWAAWADPSTSVKGEQLFGSMLNKLGFTLNKGDKISGRTIKRRTFSVALIELHLEPYIIFDETDNEAD</sequence>
<dbReference type="Gene3D" id="3.40.50.300">
    <property type="entry name" value="P-loop containing nucleotide triphosphate hydrolases"/>
    <property type="match status" value="1"/>
</dbReference>
<accession>A0A6A3I7Z8</accession>
<evidence type="ECO:0000313" key="3">
    <source>
        <dbReference type="Proteomes" id="UP000429607"/>
    </source>
</evidence>
<evidence type="ECO:0000313" key="2">
    <source>
        <dbReference type="EMBL" id="KAE8976398.1"/>
    </source>
</evidence>
<gene>
    <name evidence="2" type="ORF">PR001_g25430</name>
</gene>
<dbReference type="InterPro" id="IPR045455">
    <property type="entry name" value="NrS-1_pol-like_helicase"/>
</dbReference>
<dbReference type="Pfam" id="PF19263">
    <property type="entry name" value="DUF5906"/>
    <property type="match status" value="1"/>
</dbReference>
<dbReference type="AlphaFoldDB" id="A0A6A3I7Z8"/>
<protein>
    <recommendedName>
        <fullName evidence="1">NrS-1 polymerase-like helicase domain-containing protein</fullName>
    </recommendedName>
</protein>
<name>A0A6A3I7Z8_9STRA</name>